<evidence type="ECO:0000313" key="1">
    <source>
        <dbReference type="EMBL" id="CAG8564387.1"/>
    </source>
</evidence>
<keyword evidence="2" id="KW-1185">Reference proteome</keyword>
<name>A0ACA9M1J7_9GLOM</name>
<evidence type="ECO:0000313" key="2">
    <source>
        <dbReference type="Proteomes" id="UP000789920"/>
    </source>
</evidence>
<proteinExistence type="predicted"/>
<dbReference type="EMBL" id="CAJVQC010006206">
    <property type="protein sequence ID" value="CAG8564387.1"/>
    <property type="molecule type" value="Genomic_DNA"/>
</dbReference>
<protein>
    <submittedName>
        <fullName evidence="1">32484_t:CDS:1</fullName>
    </submittedName>
</protein>
<organism evidence="1 2">
    <name type="scientific">Racocetra persica</name>
    <dbReference type="NCBI Taxonomy" id="160502"/>
    <lineage>
        <taxon>Eukaryota</taxon>
        <taxon>Fungi</taxon>
        <taxon>Fungi incertae sedis</taxon>
        <taxon>Mucoromycota</taxon>
        <taxon>Glomeromycotina</taxon>
        <taxon>Glomeromycetes</taxon>
        <taxon>Diversisporales</taxon>
        <taxon>Gigasporaceae</taxon>
        <taxon>Racocetra</taxon>
    </lineage>
</organism>
<dbReference type="Proteomes" id="UP000789920">
    <property type="component" value="Unassembled WGS sequence"/>
</dbReference>
<comment type="caution">
    <text evidence="1">The sequence shown here is derived from an EMBL/GenBank/DDBJ whole genome shotgun (WGS) entry which is preliminary data.</text>
</comment>
<reference evidence="1" key="1">
    <citation type="submission" date="2021-06" db="EMBL/GenBank/DDBJ databases">
        <authorList>
            <person name="Kallberg Y."/>
            <person name="Tangrot J."/>
            <person name="Rosling A."/>
        </authorList>
    </citation>
    <scope>NUCLEOTIDE SEQUENCE</scope>
    <source>
        <strain evidence="1">MA461A</strain>
    </source>
</reference>
<gene>
    <name evidence="1" type="ORF">RPERSI_LOCUS4500</name>
</gene>
<accession>A0ACA9M1J7</accession>
<sequence length="419" mass="48656">MLSEQPNPPLGGISLTGHDGKSRRNWIRRMMAEENYINSINYEEFENPRSLTTGSSSVIQKAWWTTKNRVVVLKQILPEEPRIEESEHEELVKEIKAFHSVNNNINDTDHKYIIEFLGISSPLLIYYDTYNLSLYLALSNEEKFFLVLEYADIGDLHNYLIQNCLEWDQKVEIVRHIICGLRFLHKNEILHRDLHTGNVVIKSDSSNKFGIRAVITDFGLSRVVSRNSISNQRVKARFHFMDPIIFIEFQKRFGEIYDYPSDIYSLGVIMWDISSNGQGISKANLRADLVKILFGKREKPVAGSTLSYVKLYEKCWDDNPSKRPDINRVYELIHEDDILLGEKIPAELDPNQNDYNASDNRTVGRYLLSVIEQFYDEHPVCYLLNGLLRRMCPCISDKLLDFANKKLPKQLARIFSDLK</sequence>